<evidence type="ECO:0000256" key="5">
    <source>
        <dbReference type="ARBA" id="ARBA00023136"/>
    </source>
</evidence>
<keyword evidence="6" id="KW-0675">Receptor</keyword>
<comment type="similarity">
    <text evidence="2">Belongs to the GDNFR family.</text>
</comment>
<dbReference type="SUPFAM" id="SSF110035">
    <property type="entry name" value="GDNF receptor-like"/>
    <property type="match status" value="1"/>
</dbReference>
<evidence type="ECO:0000256" key="4">
    <source>
        <dbReference type="ARBA" id="ARBA00022729"/>
    </source>
</evidence>
<dbReference type="InterPro" id="IPR003438">
    <property type="entry name" value="GDNF_rcpt"/>
</dbReference>
<reference evidence="9 10" key="1">
    <citation type="submission" date="2024-04" db="EMBL/GenBank/DDBJ databases">
        <authorList>
            <person name="Waldvogel A.-M."/>
            <person name="Schoenle A."/>
        </authorList>
    </citation>
    <scope>NUCLEOTIDE SEQUENCE [LARGE SCALE GENOMIC DNA]</scope>
</reference>
<proteinExistence type="inferred from homology"/>
<dbReference type="GO" id="GO:0038023">
    <property type="term" value="F:signaling receptor activity"/>
    <property type="evidence" value="ECO:0007669"/>
    <property type="project" value="InterPro"/>
</dbReference>
<comment type="subcellular location">
    <subcellularLocation>
        <location evidence="1">Cell membrane</location>
    </subcellularLocation>
</comment>
<keyword evidence="4" id="KW-0732">Signal</keyword>
<evidence type="ECO:0000256" key="2">
    <source>
        <dbReference type="ARBA" id="ARBA00005961"/>
    </source>
</evidence>
<dbReference type="Pfam" id="PF02351">
    <property type="entry name" value="GDNF"/>
    <property type="match status" value="1"/>
</dbReference>
<name>A0AAV2JKA2_KNICA</name>
<dbReference type="Proteomes" id="UP001497482">
    <property type="component" value="Chromosome 13"/>
</dbReference>
<dbReference type="InterPro" id="IPR037193">
    <property type="entry name" value="GDNF_alpha"/>
</dbReference>
<evidence type="ECO:0000256" key="6">
    <source>
        <dbReference type="ARBA" id="ARBA00023170"/>
    </source>
</evidence>
<evidence type="ECO:0000313" key="9">
    <source>
        <dbReference type="EMBL" id="CAL1578098.1"/>
    </source>
</evidence>
<evidence type="ECO:0000256" key="7">
    <source>
        <dbReference type="ARBA" id="ARBA00023180"/>
    </source>
</evidence>
<accession>A0AAV2JKA2</accession>
<dbReference type="PANTHER" id="PTHR10269">
    <property type="entry name" value="GDNF RECEPTOR ALPHA"/>
    <property type="match status" value="1"/>
</dbReference>
<dbReference type="InterPro" id="IPR016017">
    <property type="entry name" value="GDNF/GAS1"/>
</dbReference>
<dbReference type="GO" id="GO:0009897">
    <property type="term" value="C:external side of plasma membrane"/>
    <property type="evidence" value="ECO:0007669"/>
    <property type="project" value="TreeGrafter"/>
</dbReference>
<gene>
    <name evidence="9" type="ORF">KC01_LOCUS9319</name>
</gene>
<dbReference type="GO" id="GO:0007399">
    <property type="term" value="P:nervous system development"/>
    <property type="evidence" value="ECO:0007669"/>
    <property type="project" value="TreeGrafter"/>
</dbReference>
<dbReference type="AlphaFoldDB" id="A0AAV2JKA2"/>
<evidence type="ECO:0000256" key="3">
    <source>
        <dbReference type="ARBA" id="ARBA00022475"/>
    </source>
</evidence>
<dbReference type="GO" id="GO:0043235">
    <property type="term" value="C:receptor complex"/>
    <property type="evidence" value="ECO:0007669"/>
    <property type="project" value="TreeGrafter"/>
</dbReference>
<keyword evidence="7" id="KW-0325">Glycoprotein</keyword>
<dbReference type="GO" id="GO:0007169">
    <property type="term" value="P:cell surface receptor protein tyrosine kinase signaling pathway"/>
    <property type="evidence" value="ECO:0007669"/>
    <property type="project" value="UniProtKB-ARBA"/>
</dbReference>
<feature type="domain" description="GDNF/GAS1" evidence="8">
    <location>
        <begin position="60"/>
        <end position="156"/>
    </location>
</feature>
<protein>
    <recommendedName>
        <fullName evidence="8">GDNF/GAS1 domain-containing protein</fullName>
    </recommendedName>
</protein>
<dbReference type="EMBL" id="OZ035835">
    <property type="protein sequence ID" value="CAL1578098.1"/>
    <property type="molecule type" value="Genomic_DNA"/>
</dbReference>
<sequence>MEPNCDRFRCEQATGSFLREMPLSVAWRLVVCQCQDSDETCGRMSSVLHSGTCGTERSSCLHSVTQCARGRGCRQRLGVFQSRCWSSMDPQCLMGPHTEQCLGQMNPALVLGARPECQTAFLNTVGTTLLYPCTCEGLQSSDRQRCGMIQQVFHNRTYYIKQKLDGDATTKAPSQSEASKISARISLVPLL</sequence>
<organism evidence="9 10">
    <name type="scientific">Knipowitschia caucasica</name>
    <name type="common">Caucasian dwarf goby</name>
    <name type="synonym">Pomatoschistus caucasicus</name>
    <dbReference type="NCBI Taxonomy" id="637954"/>
    <lineage>
        <taxon>Eukaryota</taxon>
        <taxon>Metazoa</taxon>
        <taxon>Chordata</taxon>
        <taxon>Craniata</taxon>
        <taxon>Vertebrata</taxon>
        <taxon>Euteleostomi</taxon>
        <taxon>Actinopterygii</taxon>
        <taxon>Neopterygii</taxon>
        <taxon>Teleostei</taxon>
        <taxon>Neoteleostei</taxon>
        <taxon>Acanthomorphata</taxon>
        <taxon>Gobiaria</taxon>
        <taxon>Gobiiformes</taxon>
        <taxon>Gobioidei</taxon>
        <taxon>Gobiidae</taxon>
        <taxon>Gobiinae</taxon>
        <taxon>Knipowitschia</taxon>
    </lineage>
</organism>
<evidence type="ECO:0000259" key="8">
    <source>
        <dbReference type="Pfam" id="PF02351"/>
    </source>
</evidence>
<dbReference type="PANTHER" id="PTHR10269:SF1">
    <property type="entry name" value="GDNF FAMILY RECEPTOR ALPHA-LIKE"/>
    <property type="match status" value="1"/>
</dbReference>
<evidence type="ECO:0000313" key="10">
    <source>
        <dbReference type="Proteomes" id="UP001497482"/>
    </source>
</evidence>
<keyword evidence="5" id="KW-0472">Membrane</keyword>
<keyword evidence="3" id="KW-1003">Cell membrane</keyword>
<keyword evidence="10" id="KW-1185">Reference proteome</keyword>
<evidence type="ECO:0000256" key="1">
    <source>
        <dbReference type="ARBA" id="ARBA00004236"/>
    </source>
</evidence>